<feature type="chain" id="PRO_5041343027" evidence="1">
    <location>
        <begin position="20"/>
        <end position="218"/>
    </location>
</feature>
<reference evidence="2" key="1">
    <citation type="submission" date="2023-08" db="EMBL/GenBank/DDBJ databases">
        <authorList>
            <person name="Alioto T."/>
            <person name="Alioto T."/>
            <person name="Gomez Garrido J."/>
        </authorList>
    </citation>
    <scope>NUCLEOTIDE SEQUENCE</scope>
</reference>
<dbReference type="Proteomes" id="UP001162480">
    <property type="component" value="Chromosome 9"/>
</dbReference>
<name>A0AA36F764_OCTVU</name>
<accession>A0AA36F764</accession>
<organism evidence="2 3">
    <name type="scientific">Octopus vulgaris</name>
    <name type="common">Common octopus</name>
    <dbReference type="NCBI Taxonomy" id="6645"/>
    <lineage>
        <taxon>Eukaryota</taxon>
        <taxon>Metazoa</taxon>
        <taxon>Spiralia</taxon>
        <taxon>Lophotrochozoa</taxon>
        <taxon>Mollusca</taxon>
        <taxon>Cephalopoda</taxon>
        <taxon>Coleoidea</taxon>
        <taxon>Octopodiformes</taxon>
        <taxon>Octopoda</taxon>
        <taxon>Incirrata</taxon>
        <taxon>Octopodidae</taxon>
        <taxon>Octopus</taxon>
    </lineage>
</organism>
<feature type="signal peptide" evidence="1">
    <location>
        <begin position="1"/>
        <end position="19"/>
    </location>
</feature>
<keyword evidence="1" id="KW-0732">Signal</keyword>
<evidence type="ECO:0000313" key="2">
    <source>
        <dbReference type="EMBL" id="CAI9728346.1"/>
    </source>
</evidence>
<protein>
    <submittedName>
        <fullName evidence="2">Uncharacterized protein</fullName>
    </submittedName>
</protein>
<dbReference type="AlphaFoldDB" id="A0AA36F764"/>
<sequence length="218" mass="23171">MVVEVLLLLLLLLFVVVGGGGGGGDGGGGAVVVVVVVGGGGGGGGGGRGAVVIVVVVDGGGGAVVIVVDYKECPEIPVNVLAETGVDVTSEVVCKEVGLPLRYVLTNNTMGQTKKTELDKNSIANDMESREKDISHALKWIQQEMLLMKEQDKLLIRKFIHLRNIIQKLKCTMEKPFSTSDINDVVSFENLSSSLSQISLQEDIFDDVAFQVMDDLRE</sequence>
<dbReference type="EMBL" id="OX597822">
    <property type="protein sequence ID" value="CAI9728346.1"/>
    <property type="molecule type" value="Genomic_DNA"/>
</dbReference>
<gene>
    <name evidence="2" type="ORF">OCTVUL_1B011921</name>
</gene>
<evidence type="ECO:0000256" key="1">
    <source>
        <dbReference type="SAM" id="SignalP"/>
    </source>
</evidence>
<evidence type="ECO:0000313" key="3">
    <source>
        <dbReference type="Proteomes" id="UP001162480"/>
    </source>
</evidence>
<keyword evidence="3" id="KW-1185">Reference proteome</keyword>
<proteinExistence type="predicted"/>